<keyword evidence="3 8" id="KW-0813">Transport</keyword>
<sequence>MIRSLSWNDMLFFLDALRWTVLLAAIACTCGGVLGLGVALARVARSRSLRTAAATYIQVVQGTPVLMLLFLSYYGLSLFGYDLPPMVAASVSMTIYVSGYLGDIWRGSIQSVPKQQWEASESLAMTRRQQYQYVILPQAVRISLPPTVGFMVQVVKNSSIASIIGFVELAKAGQLINNVTFQPFRVFLIVAALYFCVCYPLSYCSRRLERKSHA</sequence>
<evidence type="ECO:0000256" key="7">
    <source>
        <dbReference type="ARBA" id="ARBA00023136"/>
    </source>
</evidence>
<proteinExistence type="inferred from homology"/>
<feature type="transmembrane region" description="Helical" evidence="8">
    <location>
        <begin position="53"/>
        <end position="76"/>
    </location>
</feature>
<dbReference type="Proteomes" id="UP001596084">
    <property type="component" value="Unassembled WGS sequence"/>
</dbReference>
<keyword evidence="7 8" id="KW-0472">Membrane</keyword>
<evidence type="ECO:0000256" key="3">
    <source>
        <dbReference type="ARBA" id="ARBA00022448"/>
    </source>
</evidence>
<evidence type="ECO:0000256" key="5">
    <source>
        <dbReference type="ARBA" id="ARBA00022692"/>
    </source>
</evidence>
<dbReference type="PANTHER" id="PTHR30614:SF34">
    <property type="entry name" value="BLR6398 PROTEIN"/>
    <property type="match status" value="1"/>
</dbReference>
<keyword evidence="4" id="KW-1003">Cell membrane</keyword>
<evidence type="ECO:0000256" key="8">
    <source>
        <dbReference type="RuleBase" id="RU363032"/>
    </source>
</evidence>
<dbReference type="InterPro" id="IPR000515">
    <property type="entry name" value="MetI-like"/>
</dbReference>
<dbReference type="SUPFAM" id="SSF161098">
    <property type="entry name" value="MetI-like"/>
    <property type="match status" value="1"/>
</dbReference>
<dbReference type="Pfam" id="PF00528">
    <property type="entry name" value="BPD_transp_1"/>
    <property type="match status" value="1"/>
</dbReference>
<gene>
    <name evidence="10" type="ORF">ACFPP7_15930</name>
</gene>
<dbReference type="NCBIfam" id="TIGR01726">
    <property type="entry name" value="HEQRo_perm_3TM"/>
    <property type="match status" value="1"/>
</dbReference>
<evidence type="ECO:0000256" key="2">
    <source>
        <dbReference type="ARBA" id="ARBA00010072"/>
    </source>
</evidence>
<feature type="domain" description="ABC transmembrane type-1" evidence="9">
    <location>
        <begin position="17"/>
        <end position="205"/>
    </location>
</feature>
<dbReference type="Gene3D" id="1.10.3720.10">
    <property type="entry name" value="MetI-like"/>
    <property type="match status" value="1"/>
</dbReference>
<evidence type="ECO:0000256" key="1">
    <source>
        <dbReference type="ARBA" id="ARBA00004429"/>
    </source>
</evidence>
<comment type="caution">
    <text evidence="10">The sequence shown here is derived from an EMBL/GenBank/DDBJ whole genome shotgun (WGS) entry which is preliminary data.</text>
</comment>
<dbReference type="PANTHER" id="PTHR30614">
    <property type="entry name" value="MEMBRANE COMPONENT OF AMINO ACID ABC TRANSPORTER"/>
    <property type="match status" value="1"/>
</dbReference>
<keyword evidence="5 8" id="KW-0812">Transmembrane</keyword>
<evidence type="ECO:0000256" key="6">
    <source>
        <dbReference type="ARBA" id="ARBA00022989"/>
    </source>
</evidence>
<protein>
    <submittedName>
        <fullName evidence="10">Amino acid ABC transporter permease</fullName>
    </submittedName>
</protein>
<dbReference type="InterPro" id="IPR035906">
    <property type="entry name" value="MetI-like_sf"/>
</dbReference>
<dbReference type="PROSITE" id="PS50928">
    <property type="entry name" value="ABC_TM1"/>
    <property type="match status" value="1"/>
</dbReference>
<accession>A0ABW0QBW6</accession>
<reference evidence="11" key="1">
    <citation type="journal article" date="2019" name="Int. J. Syst. Evol. Microbiol.">
        <title>The Global Catalogue of Microorganisms (GCM) 10K type strain sequencing project: providing services to taxonomists for standard genome sequencing and annotation.</title>
        <authorList>
            <consortium name="The Broad Institute Genomics Platform"/>
            <consortium name="The Broad Institute Genome Sequencing Center for Infectious Disease"/>
            <person name="Wu L."/>
            <person name="Ma J."/>
        </authorList>
    </citation>
    <scope>NUCLEOTIDE SEQUENCE [LARGE SCALE GENOMIC DNA]</scope>
    <source>
        <strain evidence="11">CGMCC 4.7277</strain>
    </source>
</reference>
<dbReference type="CDD" id="cd06261">
    <property type="entry name" value="TM_PBP2"/>
    <property type="match status" value="1"/>
</dbReference>
<keyword evidence="6 8" id="KW-1133">Transmembrane helix</keyword>
<dbReference type="RefSeq" id="WP_068832407.1">
    <property type="nucleotide sequence ID" value="NZ_JBHSMX010000024.1"/>
</dbReference>
<dbReference type="InterPro" id="IPR043429">
    <property type="entry name" value="ArtM/GltK/GlnP/TcyL/YhdX-like"/>
</dbReference>
<feature type="transmembrane region" description="Helical" evidence="8">
    <location>
        <begin position="20"/>
        <end position="41"/>
    </location>
</feature>
<dbReference type="InterPro" id="IPR010065">
    <property type="entry name" value="AA_ABC_transptr_permease_3TM"/>
</dbReference>
<evidence type="ECO:0000256" key="4">
    <source>
        <dbReference type="ARBA" id="ARBA00022475"/>
    </source>
</evidence>
<keyword evidence="11" id="KW-1185">Reference proteome</keyword>
<comment type="subcellular location">
    <subcellularLocation>
        <location evidence="1">Cell inner membrane</location>
        <topology evidence="1">Multi-pass membrane protein</topology>
    </subcellularLocation>
    <subcellularLocation>
        <location evidence="8">Cell membrane</location>
        <topology evidence="8">Multi-pass membrane protein</topology>
    </subcellularLocation>
</comment>
<evidence type="ECO:0000259" key="9">
    <source>
        <dbReference type="PROSITE" id="PS50928"/>
    </source>
</evidence>
<feature type="transmembrane region" description="Helical" evidence="8">
    <location>
        <begin position="184"/>
        <end position="204"/>
    </location>
</feature>
<comment type="similarity">
    <text evidence="2">Belongs to the binding-protein-dependent transport system permease family. HisMQ subfamily.</text>
</comment>
<evidence type="ECO:0000313" key="11">
    <source>
        <dbReference type="Proteomes" id="UP001596084"/>
    </source>
</evidence>
<organism evidence="10 11">
    <name type="scientific">Polaromonas jejuensis</name>
    <dbReference type="NCBI Taxonomy" id="457502"/>
    <lineage>
        <taxon>Bacteria</taxon>
        <taxon>Pseudomonadati</taxon>
        <taxon>Pseudomonadota</taxon>
        <taxon>Betaproteobacteria</taxon>
        <taxon>Burkholderiales</taxon>
        <taxon>Comamonadaceae</taxon>
        <taxon>Polaromonas</taxon>
    </lineage>
</organism>
<evidence type="ECO:0000313" key="10">
    <source>
        <dbReference type="EMBL" id="MFC5522389.1"/>
    </source>
</evidence>
<name>A0ABW0QBW6_9BURK</name>
<dbReference type="EMBL" id="JBHSMX010000024">
    <property type="protein sequence ID" value="MFC5522389.1"/>
    <property type="molecule type" value="Genomic_DNA"/>
</dbReference>